<reference evidence="3 4" key="1">
    <citation type="journal article" date="2019" name="Sci. Rep.">
        <title>Extended insight into the Mycobacterium chelonae-abscessus complex through whole genome sequencing of Mycobacterium salmoniphilum outbreak and Mycobacterium salmoniphilum-like strains.</title>
        <authorList>
            <person name="Behra P.R.K."/>
            <person name="Das S."/>
            <person name="Pettersson B.M.F."/>
            <person name="Shirreff L."/>
            <person name="DuCote T."/>
            <person name="Jacobsson K.G."/>
            <person name="Ennis D.G."/>
            <person name="Kirsebom L.A."/>
        </authorList>
    </citation>
    <scope>NUCLEOTIDE SEQUENCE [LARGE SCALE GENOMIC DNA]</scope>
    <source>
        <strain evidence="2 3">CCUG 60883</strain>
        <strain evidence="1 4">CCUG 60885</strain>
    </source>
</reference>
<evidence type="ECO:0000313" key="2">
    <source>
        <dbReference type="EMBL" id="TEA07408.1"/>
    </source>
</evidence>
<organism evidence="1 4">
    <name type="scientific">Mycobacteroides salmoniphilum</name>
    <dbReference type="NCBI Taxonomy" id="404941"/>
    <lineage>
        <taxon>Bacteria</taxon>
        <taxon>Bacillati</taxon>
        <taxon>Actinomycetota</taxon>
        <taxon>Actinomycetes</taxon>
        <taxon>Mycobacteriales</taxon>
        <taxon>Mycobacteriaceae</taxon>
        <taxon>Mycobacteroides</taxon>
    </lineage>
</organism>
<dbReference type="Proteomes" id="UP000294844">
    <property type="component" value="Unassembled WGS sequence"/>
</dbReference>
<dbReference type="EMBL" id="PECK01000008">
    <property type="protein sequence ID" value="TDZ92179.1"/>
    <property type="molecule type" value="Genomic_DNA"/>
</dbReference>
<evidence type="ECO:0000313" key="4">
    <source>
        <dbReference type="Proteomes" id="UP000295685"/>
    </source>
</evidence>
<sequence length="142" mass="16513">MYTEFYFRANIKDGPVADWLERQVMGGEWFDNGGYDNHEFFTMPRWDDVFRGGGAVYQESREAIFRRPQTCGPYGNQLVLSSSLKDYSGETGLFVNWITPHLKMSAGDFLGYALYEDSTDDSDQWREHPTLFFYNREPVCNA</sequence>
<keyword evidence="3" id="KW-1185">Reference proteome</keyword>
<proteinExistence type="predicted"/>
<comment type="caution">
    <text evidence="1">The sequence shown here is derived from an EMBL/GenBank/DDBJ whole genome shotgun (WGS) entry which is preliminary data.</text>
</comment>
<accession>A0A4R8SC63</accession>
<gene>
    <name evidence="2" type="ORF">CCUG60883_01441</name>
    <name evidence="1" type="ORF">CCUG60885_04293</name>
</gene>
<dbReference type="Proteomes" id="UP000295685">
    <property type="component" value="Unassembled WGS sequence"/>
</dbReference>
<name>A0A4R8SC63_9MYCO</name>
<evidence type="ECO:0000313" key="3">
    <source>
        <dbReference type="Proteomes" id="UP000294844"/>
    </source>
</evidence>
<dbReference type="AlphaFoldDB" id="A0A4R8SC63"/>
<evidence type="ECO:0000313" key="1">
    <source>
        <dbReference type="EMBL" id="TDZ92179.1"/>
    </source>
</evidence>
<protein>
    <submittedName>
        <fullName evidence="1">Uncharacterized protein</fullName>
    </submittedName>
</protein>
<dbReference type="EMBL" id="PECM01000005">
    <property type="protein sequence ID" value="TEA07408.1"/>
    <property type="molecule type" value="Genomic_DNA"/>
</dbReference>